<keyword evidence="3" id="KW-1185">Reference proteome</keyword>
<dbReference type="InterPro" id="IPR029787">
    <property type="entry name" value="Nucleotide_cyclase"/>
</dbReference>
<proteinExistence type="predicted"/>
<protein>
    <recommendedName>
        <fullName evidence="1">Guanylate cyclase domain-containing protein</fullName>
    </recommendedName>
</protein>
<dbReference type="InterPro" id="IPR001054">
    <property type="entry name" value="A/G_cyclase"/>
</dbReference>
<gene>
    <name evidence="2" type="ORF">QE380_002689</name>
</gene>
<reference evidence="2 3" key="1">
    <citation type="submission" date="2023-07" db="EMBL/GenBank/DDBJ databases">
        <title>Functional and genomic diversity of the sorghum phyllosphere microbiome.</title>
        <authorList>
            <person name="Shade A."/>
        </authorList>
    </citation>
    <scope>NUCLEOTIDE SEQUENCE [LARGE SCALE GENOMIC DNA]</scope>
    <source>
        <strain evidence="2 3">SORGH_AS_0887</strain>
    </source>
</reference>
<organism evidence="2 3">
    <name type="scientific">Acinetobacter baylyi</name>
    <dbReference type="NCBI Taxonomy" id="202950"/>
    <lineage>
        <taxon>Bacteria</taxon>
        <taxon>Pseudomonadati</taxon>
        <taxon>Pseudomonadota</taxon>
        <taxon>Gammaproteobacteria</taxon>
        <taxon>Moraxellales</taxon>
        <taxon>Moraxellaceae</taxon>
        <taxon>Acinetobacter</taxon>
    </lineage>
</organism>
<sequence>MSEDTLVNFEYEERIIAFIDILGFKALIEETNTNSQENNNEAIAKLISIYRNIKRLLLKQVEELIEEVKVTSFSDCLVISLPVNQKDGLFDLALALLHFQGEIFNKFNVLIRGGITHGKLIHQDDFLFGPAMNRAYELESQFAKNPRIIIDPDLLNAKFQYLKNQTDPEEIDELKNELESLFEGDFSILKHDQDDYYYIDYLITFQAEMDDPEIDFPKYIRQLESLELSNNEPSLASKFAWITEKITHQINYLDSLSLDGST</sequence>
<comment type="caution">
    <text evidence="2">The sequence shown here is derived from an EMBL/GenBank/DDBJ whole genome shotgun (WGS) entry which is preliminary data.</text>
</comment>
<evidence type="ECO:0000313" key="3">
    <source>
        <dbReference type="Proteomes" id="UP001233360"/>
    </source>
</evidence>
<dbReference type="Pfam" id="PF00211">
    <property type="entry name" value="Guanylate_cyc"/>
    <property type="match status" value="1"/>
</dbReference>
<dbReference type="PROSITE" id="PS50125">
    <property type="entry name" value="GUANYLATE_CYCLASE_2"/>
    <property type="match status" value="1"/>
</dbReference>
<dbReference type="RefSeq" id="WP_307004251.1">
    <property type="nucleotide sequence ID" value="NZ_JAUTBK010000002.1"/>
</dbReference>
<evidence type="ECO:0000313" key="2">
    <source>
        <dbReference type="EMBL" id="MDQ1209766.1"/>
    </source>
</evidence>
<feature type="domain" description="Guanylate cyclase" evidence="1">
    <location>
        <begin position="15"/>
        <end position="139"/>
    </location>
</feature>
<name>A0ABU0UZ02_ACIBI</name>
<dbReference type="EMBL" id="JAUTBK010000002">
    <property type="protein sequence ID" value="MDQ1209766.1"/>
    <property type="molecule type" value="Genomic_DNA"/>
</dbReference>
<dbReference type="Proteomes" id="UP001233360">
    <property type="component" value="Unassembled WGS sequence"/>
</dbReference>
<accession>A0ABU0UZ02</accession>
<dbReference type="Gene3D" id="3.30.70.1230">
    <property type="entry name" value="Nucleotide cyclase"/>
    <property type="match status" value="1"/>
</dbReference>
<dbReference type="SUPFAM" id="SSF55073">
    <property type="entry name" value="Nucleotide cyclase"/>
    <property type="match status" value="1"/>
</dbReference>
<evidence type="ECO:0000259" key="1">
    <source>
        <dbReference type="PROSITE" id="PS50125"/>
    </source>
</evidence>